<dbReference type="AlphaFoldDB" id="A0A811TJL9"/>
<name>A0A811TJL9_9EURY</name>
<protein>
    <submittedName>
        <fullName evidence="1">Uncharacterized protein</fullName>
    </submittedName>
</protein>
<proteinExistence type="predicted"/>
<dbReference type="Proteomes" id="UP000634805">
    <property type="component" value="Unassembled WGS sequence"/>
</dbReference>
<evidence type="ECO:0000313" key="1">
    <source>
        <dbReference type="EMBL" id="CAD6494657.1"/>
    </source>
</evidence>
<gene>
    <name evidence="1" type="ORF">EMLJLAPB_00877</name>
</gene>
<dbReference type="EMBL" id="CAJHIS010000027">
    <property type="protein sequence ID" value="CAD6494657.1"/>
    <property type="molecule type" value="Genomic_DNA"/>
</dbReference>
<evidence type="ECO:0000313" key="2">
    <source>
        <dbReference type="Proteomes" id="UP000634805"/>
    </source>
</evidence>
<organism evidence="1 2">
    <name type="scientific">Candidatus Argoarchaeum ethanivorans</name>
    <dbReference type="NCBI Taxonomy" id="2608793"/>
    <lineage>
        <taxon>Archaea</taxon>
        <taxon>Methanobacteriati</taxon>
        <taxon>Methanobacteriota</taxon>
        <taxon>Stenosarchaea group</taxon>
        <taxon>Methanomicrobia</taxon>
        <taxon>Methanosarcinales</taxon>
        <taxon>Methanosarcinales incertae sedis</taxon>
        <taxon>GOM Arc I cluster</taxon>
        <taxon>Candidatus Argoarchaeum</taxon>
    </lineage>
</organism>
<accession>A0A811TJL9</accession>
<comment type="caution">
    <text evidence="1">The sequence shown here is derived from an EMBL/GenBank/DDBJ whole genome shotgun (WGS) entry which is preliminary data.</text>
</comment>
<reference evidence="1" key="1">
    <citation type="submission" date="2020-10" db="EMBL/GenBank/DDBJ databases">
        <authorList>
            <person name="Hahn C.J."/>
            <person name="Laso-Perez R."/>
            <person name="Vulcano F."/>
            <person name="Vaziourakis K.-M."/>
            <person name="Stokke R."/>
            <person name="Steen I.H."/>
            <person name="Teske A."/>
            <person name="Boetius A."/>
            <person name="Liebeke M."/>
            <person name="Amann R."/>
            <person name="Knittel K."/>
        </authorList>
    </citation>
    <scope>NUCLEOTIDE SEQUENCE</scope>
    <source>
        <strain evidence="1">Gfbio:e3339647-f889-4370-9287-4fb5cb688e4c:AG392D22_GoMArc1</strain>
    </source>
</reference>
<sequence length="71" mass="8022">MIKTNPPQTPPMDASDDHCKRFHPSLIHFGTIKRPHLLRSMYGQVMDGSCEEINIESGESKCEIAMHGLRT</sequence>